<evidence type="ECO:0000313" key="4">
    <source>
        <dbReference type="WBParaSite" id="PgB05_g071_t01"/>
    </source>
</evidence>
<sequence length="86" mass="9665">MKLQKMSNQKGSKISNSNTEANGHQSSTPSVTYIRYEEKQPSCCQFNECGAKKIVKWCLNPVLILTIALFTFLLLVIIGHATGWIY</sequence>
<organism evidence="3 4">
    <name type="scientific">Parascaris univalens</name>
    <name type="common">Nematode worm</name>
    <dbReference type="NCBI Taxonomy" id="6257"/>
    <lineage>
        <taxon>Eukaryota</taxon>
        <taxon>Metazoa</taxon>
        <taxon>Ecdysozoa</taxon>
        <taxon>Nematoda</taxon>
        <taxon>Chromadorea</taxon>
        <taxon>Rhabditida</taxon>
        <taxon>Spirurina</taxon>
        <taxon>Ascaridomorpha</taxon>
        <taxon>Ascaridoidea</taxon>
        <taxon>Ascarididae</taxon>
        <taxon>Parascaris</taxon>
    </lineage>
</organism>
<protein>
    <submittedName>
        <fullName evidence="4">Uncharacterized protein</fullName>
    </submittedName>
</protein>
<evidence type="ECO:0000256" key="1">
    <source>
        <dbReference type="SAM" id="MobiDB-lite"/>
    </source>
</evidence>
<reference evidence="4" key="1">
    <citation type="submission" date="2022-11" db="UniProtKB">
        <authorList>
            <consortium name="WormBaseParasite"/>
        </authorList>
    </citation>
    <scope>IDENTIFICATION</scope>
</reference>
<feature type="region of interest" description="Disordered" evidence="1">
    <location>
        <begin position="1"/>
        <end position="27"/>
    </location>
</feature>
<dbReference type="WBParaSite" id="PgB05_g071_t01">
    <property type="protein sequence ID" value="PgB05_g071_t01"/>
    <property type="gene ID" value="PgB05_g071"/>
</dbReference>
<evidence type="ECO:0000313" key="3">
    <source>
        <dbReference type="Proteomes" id="UP000887569"/>
    </source>
</evidence>
<dbReference type="AlphaFoldDB" id="A0A914ZJI7"/>
<accession>A0A914ZJI7</accession>
<proteinExistence type="predicted"/>
<keyword evidence="2" id="KW-1133">Transmembrane helix</keyword>
<name>A0A914ZJI7_PARUN</name>
<keyword evidence="3" id="KW-1185">Reference proteome</keyword>
<keyword evidence="2" id="KW-0812">Transmembrane</keyword>
<feature type="transmembrane region" description="Helical" evidence="2">
    <location>
        <begin position="62"/>
        <end position="85"/>
    </location>
</feature>
<keyword evidence="2" id="KW-0472">Membrane</keyword>
<evidence type="ECO:0000256" key="2">
    <source>
        <dbReference type="SAM" id="Phobius"/>
    </source>
</evidence>
<dbReference type="Proteomes" id="UP000887569">
    <property type="component" value="Unplaced"/>
</dbReference>